<sequence length="222" mass="25416">MEMFQAIGSYDNTKIWQGKDVSKISNSTIQNTLVENEEVVEKSNTVLVNGVEYNAEDVERWDVYIKNLHPTFIAFGIVATEGFGTDIIPAGSTSIHFYEFCSMLESGEVISNDNVRNGEDNYENAHWKERLKLATFDNGKSDTKKSEDILGIINRCYELGMMTANNSLILPEELSNIRMKKRYDEQRSLLTKPSLQNFKEQSKDIEQLYKSTRVLNAYRNSI</sequence>
<dbReference type="AlphaFoldDB" id="A0A285T253"/>
<accession>A0A285T253</accession>
<evidence type="ECO:0000313" key="1">
    <source>
        <dbReference type="EMBL" id="SOC15327.1"/>
    </source>
</evidence>
<dbReference type="Proteomes" id="UP000219636">
    <property type="component" value="Unassembled WGS sequence"/>
</dbReference>
<gene>
    <name evidence="1" type="ORF">SAMN05880501_10872</name>
</gene>
<keyword evidence="2" id="KW-1185">Reference proteome</keyword>
<name>A0A285T253_9BACL</name>
<proteinExistence type="predicted"/>
<organism evidence="1 2">
    <name type="scientific">Ureibacillus xyleni</name>
    <dbReference type="NCBI Taxonomy" id="614648"/>
    <lineage>
        <taxon>Bacteria</taxon>
        <taxon>Bacillati</taxon>
        <taxon>Bacillota</taxon>
        <taxon>Bacilli</taxon>
        <taxon>Bacillales</taxon>
        <taxon>Caryophanaceae</taxon>
        <taxon>Ureibacillus</taxon>
    </lineage>
</organism>
<protein>
    <submittedName>
        <fullName evidence="1">Uncharacterized protein</fullName>
    </submittedName>
</protein>
<dbReference type="EMBL" id="OBMQ01000008">
    <property type="protein sequence ID" value="SOC15327.1"/>
    <property type="molecule type" value="Genomic_DNA"/>
</dbReference>
<reference evidence="2" key="1">
    <citation type="submission" date="2017-08" db="EMBL/GenBank/DDBJ databases">
        <authorList>
            <person name="Varghese N."/>
            <person name="Submissions S."/>
        </authorList>
    </citation>
    <scope>NUCLEOTIDE SEQUENCE [LARGE SCALE GENOMIC DNA]</scope>
    <source>
        <strain evidence="2">JC22</strain>
    </source>
</reference>
<evidence type="ECO:0000313" key="2">
    <source>
        <dbReference type="Proteomes" id="UP000219636"/>
    </source>
</evidence>